<keyword evidence="4 10" id="KW-0489">Methyltransferase</keyword>
<dbReference type="FunFam" id="1.10.10.10:FF:000214">
    <property type="entry name" value="Methylated-DNA--protein-cysteine methyltransferase"/>
    <property type="match status" value="1"/>
</dbReference>
<keyword evidence="5 10" id="KW-0808">Transferase</keyword>
<evidence type="ECO:0000256" key="3">
    <source>
        <dbReference type="ARBA" id="ARBA00011918"/>
    </source>
</evidence>
<evidence type="ECO:0000259" key="9">
    <source>
        <dbReference type="Pfam" id="PF01035"/>
    </source>
</evidence>
<evidence type="ECO:0000256" key="5">
    <source>
        <dbReference type="ARBA" id="ARBA00022679"/>
    </source>
</evidence>
<dbReference type="Proteomes" id="UP000254912">
    <property type="component" value="Unassembled WGS sequence"/>
</dbReference>
<dbReference type="InterPro" id="IPR001497">
    <property type="entry name" value="MethylDNA_cys_MeTrfase_AS"/>
</dbReference>
<comment type="caution">
    <text evidence="10">The sequence shown here is derived from an EMBL/GenBank/DDBJ whole genome shotgun (WGS) entry which is preliminary data.</text>
</comment>
<dbReference type="RefSeq" id="WP_070229833.1">
    <property type="nucleotide sequence ID" value="NZ_BJYO01000002.1"/>
</dbReference>
<comment type="catalytic activity">
    <reaction evidence="1">
        <text>a 4-O-methyl-thymidine in DNA + L-cysteinyl-[protein] = a thymidine in DNA + S-methyl-L-cysteinyl-[protein]</text>
        <dbReference type="Rhea" id="RHEA:53428"/>
        <dbReference type="Rhea" id="RHEA-COMP:10131"/>
        <dbReference type="Rhea" id="RHEA-COMP:10132"/>
        <dbReference type="Rhea" id="RHEA-COMP:13555"/>
        <dbReference type="Rhea" id="RHEA-COMP:13556"/>
        <dbReference type="ChEBI" id="CHEBI:29950"/>
        <dbReference type="ChEBI" id="CHEBI:82612"/>
        <dbReference type="ChEBI" id="CHEBI:137386"/>
        <dbReference type="ChEBI" id="CHEBI:137387"/>
        <dbReference type="EC" id="2.1.1.63"/>
    </reaction>
</comment>
<dbReference type="EMBL" id="QRAS01000001">
    <property type="protein sequence ID" value="RDL11761.1"/>
    <property type="molecule type" value="Genomic_DNA"/>
</dbReference>
<keyword evidence="6" id="KW-0227">DNA damage</keyword>
<evidence type="ECO:0000256" key="8">
    <source>
        <dbReference type="ARBA" id="ARBA00049348"/>
    </source>
</evidence>
<dbReference type="GO" id="GO:0003908">
    <property type="term" value="F:methylated-DNA-[protein]-cysteine S-methyltransferase activity"/>
    <property type="evidence" value="ECO:0007669"/>
    <property type="project" value="UniProtKB-EC"/>
</dbReference>
<evidence type="ECO:0000256" key="4">
    <source>
        <dbReference type="ARBA" id="ARBA00022603"/>
    </source>
</evidence>
<sequence>MFQYQKITAVSATYLLVADEHGKLVYIGEPDGSLAEIEHAFKTQDLQANHQLFAEAEGAMTAYLTGAVRELNLPVGYATGTPFQQAVWTALQKVPYGETVTYTELATMVGRPTAVRAVASAVGKNPLPLIVPCHRVVRKDGTIGQFRWGVSYKRRLLQLEGISLP</sequence>
<dbReference type="Gene3D" id="1.10.10.10">
    <property type="entry name" value="Winged helix-like DNA-binding domain superfamily/Winged helix DNA-binding domain"/>
    <property type="match status" value="1"/>
</dbReference>
<dbReference type="InterPro" id="IPR036388">
    <property type="entry name" value="WH-like_DNA-bd_sf"/>
</dbReference>
<dbReference type="GO" id="GO:0032259">
    <property type="term" value="P:methylation"/>
    <property type="evidence" value="ECO:0007669"/>
    <property type="project" value="UniProtKB-KW"/>
</dbReference>
<protein>
    <recommendedName>
        <fullName evidence="3">methylated-DNA--[protein]-cysteine S-methyltransferase</fullName>
        <ecNumber evidence="3">2.1.1.63</ecNumber>
    </recommendedName>
</protein>
<name>A0A288Q618_9LACO</name>
<feature type="domain" description="Methylated-DNA-[protein]-cysteine S-methyltransferase DNA binding" evidence="9">
    <location>
        <begin position="82"/>
        <end position="162"/>
    </location>
</feature>
<dbReference type="EC" id="2.1.1.63" evidence="3"/>
<evidence type="ECO:0000313" key="10">
    <source>
        <dbReference type="EMBL" id="RDL11761.1"/>
    </source>
</evidence>
<comment type="similarity">
    <text evidence="2">Belongs to the MGMT family.</text>
</comment>
<evidence type="ECO:0000256" key="6">
    <source>
        <dbReference type="ARBA" id="ARBA00022763"/>
    </source>
</evidence>
<dbReference type="PANTHER" id="PTHR10815">
    <property type="entry name" value="METHYLATED-DNA--PROTEIN-CYSTEINE METHYLTRANSFERASE"/>
    <property type="match status" value="1"/>
</dbReference>
<gene>
    <name evidence="10" type="ORF">DFP99_0179</name>
</gene>
<evidence type="ECO:0000256" key="1">
    <source>
        <dbReference type="ARBA" id="ARBA00001286"/>
    </source>
</evidence>
<keyword evidence="11" id="KW-1185">Reference proteome</keyword>
<evidence type="ECO:0000313" key="11">
    <source>
        <dbReference type="Proteomes" id="UP000254912"/>
    </source>
</evidence>
<dbReference type="PANTHER" id="PTHR10815:SF13">
    <property type="entry name" value="METHYLATED-DNA--PROTEIN-CYSTEINE METHYLTRANSFERASE"/>
    <property type="match status" value="1"/>
</dbReference>
<dbReference type="InterPro" id="IPR014048">
    <property type="entry name" value="MethylDNA_cys_MeTrfase_DNA-bd"/>
</dbReference>
<dbReference type="KEGG" id="wso:WSWS_00550"/>
<comment type="catalytic activity">
    <reaction evidence="8">
        <text>a 6-O-methyl-2'-deoxyguanosine in DNA + L-cysteinyl-[protein] = S-methyl-L-cysteinyl-[protein] + a 2'-deoxyguanosine in DNA</text>
        <dbReference type="Rhea" id="RHEA:24000"/>
        <dbReference type="Rhea" id="RHEA-COMP:10131"/>
        <dbReference type="Rhea" id="RHEA-COMP:10132"/>
        <dbReference type="Rhea" id="RHEA-COMP:11367"/>
        <dbReference type="Rhea" id="RHEA-COMP:11368"/>
        <dbReference type="ChEBI" id="CHEBI:29950"/>
        <dbReference type="ChEBI" id="CHEBI:82612"/>
        <dbReference type="ChEBI" id="CHEBI:85445"/>
        <dbReference type="ChEBI" id="CHEBI:85448"/>
        <dbReference type="EC" id="2.1.1.63"/>
    </reaction>
</comment>
<dbReference type="AlphaFoldDB" id="A0A288Q618"/>
<dbReference type="GeneID" id="94545755"/>
<dbReference type="CDD" id="cd06445">
    <property type="entry name" value="ATase"/>
    <property type="match status" value="1"/>
</dbReference>
<reference evidence="10 11" key="1">
    <citation type="submission" date="2018-07" db="EMBL/GenBank/DDBJ databases">
        <title>Genomic Encyclopedia of Type Strains, Phase III (KMG-III): the genomes of soil and plant-associated and newly described type strains.</title>
        <authorList>
            <person name="Whitman W."/>
        </authorList>
    </citation>
    <scope>NUCLEOTIDE SEQUENCE [LARGE SCALE GENOMIC DNA]</scope>
    <source>
        <strain evidence="10 11">CECT 7031</strain>
    </source>
</reference>
<dbReference type="NCBIfam" id="TIGR00589">
    <property type="entry name" value="ogt"/>
    <property type="match status" value="1"/>
</dbReference>
<dbReference type="SUPFAM" id="SSF46767">
    <property type="entry name" value="Methylated DNA-protein cysteine methyltransferase, C-terminal domain"/>
    <property type="match status" value="1"/>
</dbReference>
<evidence type="ECO:0000256" key="7">
    <source>
        <dbReference type="ARBA" id="ARBA00023204"/>
    </source>
</evidence>
<dbReference type="InterPro" id="IPR036217">
    <property type="entry name" value="MethylDNA_cys_MeTrfase_DNAb"/>
</dbReference>
<dbReference type="Pfam" id="PF01035">
    <property type="entry name" value="DNA_binding_1"/>
    <property type="match status" value="1"/>
</dbReference>
<organism evidence="10 11">
    <name type="scientific">Weissella soli</name>
    <dbReference type="NCBI Taxonomy" id="155866"/>
    <lineage>
        <taxon>Bacteria</taxon>
        <taxon>Bacillati</taxon>
        <taxon>Bacillota</taxon>
        <taxon>Bacilli</taxon>
        <taxon>Lactobacillales</taxon>
        <taxon>Lactobacillaceae</taxon>
        <taxon>Weissella</taxon>
    </lineage>
</organism>
<evidence type="ECO:0000256" key="2">
    <source>
        <dbReference type="ARBA" id="ARBA00008711"/>
    </source>
</evidence>
<accession>A0A288Q618</accession>
<proteinExistence type="inferred from homology"/>
<dbReference type="PROSITE" id="PS00374">
    <property type="entry name" value="MGMT"/>
    <property type="match status" value="1"/>
</dbReference>
<dbReference type="GO" id="GO:0006281">
    <property type="term" value="P:DNA repair"/>
    <property type="evidence" value="ECO:0007669"/>
    <property type="project" value="UniProtKB-KW"/>
</dbReference>
<keyword evidence="7" id="KW-0234">DNA repair</keyword>